<dbReference type="Gene3D" id="3.10.450.50">
    <property type="match status" value="1"/>
</dbReference>
<dbReference type="Proteomes" id="UP000193884">
    <property type="component" value="Unassembled WGS sequence"/>
</dbReference>
<proteinExistence type="predicted"/>
<name>A0A1X3F8A1_9BRAD</name>
<dbReference type="InterPro" id="IPR037401">
    <property type="entry name" value="SnoaL-like"/>
</dbReference>
<accession>A0A1X3F8A1</accession>
<dbReference type="EMBL" id="NAFI01000162">
    <property type="protein sequence ID" value="OSJ13657.1"/>
    <property type="molecule type" value="Genomic_DNA"/>
</dbReference>
<reference evidence="4 5" key="1">
    <citation type="submission" date="2017-03" db="EMBL/GenBank/DDBJ databases">
        <title>Whole genome sequences of fourteen strains of Bradyrhizobium canariense and one strain of Bradyrhizobium japonicum isolated from Lupinus (Papilionoideae: Genisteae) species in Algeria.</title>
        <authorList>
            <person name="Crovadore J."/>
            <person name="Chekireb D."/>
            <person name="Brachmann A."/>
            <person name="Chablais R."/>
            <person name="Cochard B."/>
            <person name="Lefort F."/>
        </authorList>
    </citation>
    <scope>NUCLEOTIDE SEQUENCE [LARGE SCALE GENOMIC DNA]</scope>
    <source>
        <strain evidence="2 4">UBMA195</strain>
        <strain evidence="3 5">UBMAN05</strain>
    </source>
</reference>
<sequence length="109" mass="11852">MSFDPMAVAVDWLDAYRAGDIEAILELHAEDAVVHCGCAGSQTITGREALRAYWVDHLRKYPAGTLDDLNPWRNDGTIISYLTSAGVMSALLAFDAAGRIKELDCSPSH</sequence>
<dbReference type="Pfam" id="PF12680">
    <property type="entry name" value="SnoaL_2"/>
    <property type="match status" value="1"/>
</dbReference>
<comment type="caution">
    <text evidence="2">The sequence shown here is derived from an EMBL/GenBank/DDBJ whole genome shotgun (WGS) entry which is preliminary data.</text>
</comment>
<evidence type="ECO:0000259" key="1">
    <source>
        <dbReference type="Pfam" id="PF12680"/>
    </source>
</evidence>
<dbReference type="AlphaFoldDB" id="A0A1X3F8A1"/>
<organism evidence="2 4">
    <name type="scientific">Bradyrhizobium canariense</name>
    <dbReference type="NCBI Taxonomy" id="255045"/>
    <lineage>
        <taxon>Bacteria</taxon>
        <taxon>Pseudomonadati</taxon>
        <taxon>Pseudomonadota</taxon>
        <taxon>Alphaproteobacteria</taxon>
        <taxon>Hyphomicrobiales</taxon>
        <taxon>Nitrobacteraceae</taxon>
        <taxon>Bradyrhizobium</taxon>
    </lineage>
</organism>
<evidence type="ECO:0000313" key="4">
    <source>
        <dbReference type="Proteomes" id="UP000193553"/>
    </source>
</evidence>
<dbReference type="EMBL" id="NAFK01000168">
    <property type="protein sequence ID" value="OSJ26082.1"/>
    <property type="molecule type" value="Genomic_DNA"/>
</dbReference>
<dbReference type="OrthoDB" id="8235400at2"/>
<evidence type="ECO:0000313" key="5">
    <source>
        <dbReference type="Proteomes" id="UP000193884"/>
    </source>
</evidence>
<dbReference type="SUPFAM" id="SSF54427">
    <property type="entry name" value="NTF2-like"/>
    <property type="match status" value="1"/>
</dbReference>
<evidence type="ECO:0000313" key="3">
    <source>
        <dbReference type="EMBL" id="OSJ26082.1"/>
    </source>
</evidence>
<keyword evidence="5" id="KW-1185">Reference proteome</keyword>
<protein>
    <recommendedName>
        <fullName evidence="1">SnoaL-like domain-containing protein</fullName>
    </recommendedName>
</protein>
<dbReference type="Proteomes" id="UP000193553">
    <property type="component" value="Unassembled WGS sequence"/>
</dbReference>
<feature type="domain" description="SnoaL-like" evidence="1">
    <location>
        <begin position="11"/>
        <end position="67"/>
    </location>
</feature>
<gene>
    <name evidence="3" type="ORF">BST63_22850</name>
    <name evidence="2" type="ORF">BSZ18_10855</name>
</gene>
<evidence type="ECO:0000313" key="2">
    <source>
        <dbReference type="EMBL" id="OSJ13657.1"/>
    </source>
</evidence>
<dbReference type="InterPro" id="IPR032710">
    <property type="entry name" value="NTF2-like_dom_sf"/>
</dbReference>